<dbReference type="RefSeq" id="WP_211607279.1">
    <property type="nucleotide sequence ID" value="NZ_FOBC01000007.1"/>
</dbReference>
<dbReference type="EMBL" id="FOBC01000007">
    <property type="protein sequence ID" value="SEL14701.1"/>
    <property type="molecule type" value="Genomic_DNA"/>
</dbReference>
<dbReference type="InterPro" id="IPR025187">
    <property type="entry name" value="DUF4112"/>
</dbReference>
<dbReference type="PANTHER" id="PTHR35519">
    <property type="entry name" value="MEMBRANE PROTEINS"/>
    <property type="match status" value="1"/>
</dbReference>
<organism evidence="3 4">
    <name type="scientific">Halomonas daqiaonensis</name>
    <dbReference type="NCBI Taxonomy" id="650850"/>
    <lineage>
        <taxon>Bacteria</taxon>
        <taxon>Pseudomonadati</taxon>
        <taxon>Pseudomonadota</taxon>
        <taxon>Gammaproteobacteria</taxon>
        <taxon>Oceanospirillales</taxon>
        <taxon>Halomonadaceae</taxon>
        <taxon>Halomonas</taxon>
    </lineage>
</organism>
<accession>A0A1H7MUC7</accession>
<dbReference type="PANTHER" id="PTHR35519:SF2">
    <property type="entry name" value="PH DOMAIN PROTEIN"/>
    <property type="match status" value="1"/>
</dbReference>
<evidence type="ECO:0000313" key="3">
    <source>
        <dbReference type="EMBL" id="SEL14701.1"/>
    </source>
</evidence>
<proteinExistence type="predicted"/>
<evidence type="ECO:0000256" key="1">
    <source>
        <dbReference type="SAM" id="MobiDB-lite"/>
    </source>
</evidence>
<keyword evidence="2" id="KW-0812">Transmembrane</keyword>
<evidence type="ECO:0000256" key="2">
    <source>
        <dbReference type="SAM" id="Phobius"/>
    </source>
</evidence>
<gene>
    <name evidence="3" type="ORF">SAMN04488129_10771</name>
</gene>
<name>A0A1H7MUC7_9GAMM</name>
<dbReference type="Proteomes" id="UP000198807">
    <property type="component" value="Unassembled WGS sequence"/>
</dbReference>
<protein>
    <recommendedName>
        <fullName evidence="5">DUF4112 domain-containing protein</fullName>
    </recommendedName>
</protein>
<feature type="region of interest" description="Disordered" evidence="1">
    <location>
        <begin position="1"/>
        <end position="20"/>
    </location>
</feature>
<dbReference type="AlphaFoldDB" id="A0A1H7MUC7"/>
<keyword evidence="2" id="KW-1133">Transmembrane helix</keyword>
<keyword evidence="4" id="KW-1185">Reference proteome</keyword>
<reference evidence="4" key="1">
    <citation type="submission" date="2016-10" db="EMBL/GenBank/DDBJ databases">
        <authorList>
            <person name="Varghese N."/>
            <person name="Submissions S."/>
        </authorList>
    </citation>
    <scope>NUCLEOTIDE SEQUENCE [LARGE SCALE GENOMIC DNA]</scope>
    <source>
        <strain evidence="4">CGMCC 1.9150</strain>
    </source>
</reference>
<evidence type="ECO:0000313" key="4">
    <source>
        <dbReference type="Proteomes" id="UP000198807"/>
    </source>
</evidence>
<keyword evidence="2" id="KW-0472">Membrane</keyword>
<evidence type="ECO:0008006" key="5">
    <source>
        <dbReference type="Google" id="ProtNLM"/>
    </source>
</evidence>
<sequence>MKTEMPPVDKSQRQSDDARKRVHRIARLMDSSVRLPGGFRIGVDGLMGLVPGVGDLAAAGVSFYIVVQAAHAGVPARGLARMVLNIMLDAVVGAIPVLGDLFDFAFKANLRNTKLMDAYLDRNARR</sequence>
<dbReference type="Pfam" id="PF13430">
    <property type="entry name" value="DUF4112"/>
    <property type="match status" value="1"/>
</dbReference>
<feature type="compositionally biased region" description="Basic and acidic residues" evidence="1">
    <location>
        <begin position="10"/>
        <end position="19"/>
    </location>
</feature>
<feature type="transmembrane region" description="Helical" evidence="2">
    <location>
        <begin position="79"/>
        <end position="99"/>
    </location>
</feature>
<dbReference type="STRING" id="650850.SAMN04488129_10771"/>
<feature type="transmembrane region" description="Helical" evidence="2">
    <location>
        <begin position="46"/>
        <end position="67"/>
    </location>
</feature>